<dbReference type="Pfam" id="PF08028">
    <property type="entry name" value="Acyl-CoA_dh_2"/>
    <property type="match status" value="1"/>
</dbReference>
<dbReference type="PANTHER" id="PTHR43884:SF12">
    <property type="entry name" value="ISOVALERYL-COA DEHYDROGENASE, MITOCHONDRIAL-RELATED"/>
    <property type="match status" value="1"/>
</dbReference>
<dbReference type="AlphaFoldDB" id="A0A089NZ00"/>
<evidence type="ECO:0000313" key="5">
    <source>
        <dbReference type="Proteomes" id="UP000029492"/>
    </source>
</evidence>
<dbReference type="PIRSF" id="PIRSF016578">
    <property type="entry name" value="HsaA"/>
    <property type="match status" value="1"/>
</dbReference>
<keyword evidence="1" id="KW-0560">Oxidoreductase</keyword>
<dbReference type="GO" id="GO:0050660">
    <property type="term" value="F:flavin adenine dinucleotide binding"/>
    <property type="evidence" value="ECO:0007669"/>
    <property type="project" value="InterPro"/>
</dbReference>
<evidence type="ECO:0000256" key="1">
    <source>
        <dbReference type="ARBA" id="ARBA00023002"/>
    </source>
</evidence>
<sequence length="412" mass="44275">MPLQPHETAFTQAPAPPRPVPVIADAAAALAIADTLAAAFAEAAVARDLERRLPVAEVERFSESGLWAITVPKAYGGPGLDSATVAQVIARIAAADGSLGQIPQNHFYALEVLRNGGTEAQKRDLYGRVLAGERFGNALAEIGARDHTRRTRLVRDPAGWFVEGRKYYCTGSLYAHRIPTLVEAEEAGRTATYLVFIPRDAPGVTLVDDWDGFGQRVTGSGSVLFERVAVEPRWVVPFQASLERPTAIGPFAQILHAGIDLGIGEGAFAATLPFVRDRARPWIDSGVTRAGEDPLTLHALGDVQVRLAAADALLTRAGRFVDAAQDAPDADNVAAASVAVAEARAASHRAGLLASNRLLELGGTSATDRAEALDRYWRNVRTHTLHDPVRWKYHWIGAYHLDGRLPPRHGAL</sequence>
<dbReference type="InterPro" id="IPR046373">
    <property type="entry name" value="Acyl-CoA_Oxase/DH_mid-dom_sf"/>
</dbReference>
<dbReference type="Proteomes" id="UP000029492">
    <property type="component" value="Chromosome"/>
</dbReference>
<dbReference type="HOGENOM" id="CLU_018204_10_0_5"/>
<proteinExistence type="predicted"/>
<dbReference type="NCBIfam" id="TIGR04022">
    <property type="entry name" value="sulfur_SfnB"/>
    <property type="match status" value="1"/>
</dbReference>
<evidence type="ECO:0000313" key="4">
    <source>
        <dbReference type="EMBL" id="AIQ92637.1"/>
    </source>
</evidence>
<dbReference type="Gene3D" id="2.40.110.10">
    <property type="entry name" value="Butyryl-CoA Dehydrogenase, subunit A, domain 2"/>
    <property type="match status" value="1"/>
</dbReference>
<accession>A0A089NZ00</accession>
<dbReference type="Gene3D" id="1.20.140.10">
    <property type="entry name" value="Butyryl-CoA Dehydrogenase, subunit A, domain 3"/>
    <property type="match status" value="1"/>
</dbReference>
<dbReference type="InterPro" id="IPR013107">
    <property type="entry name" value="Acyl-CoA_DH_C"/>
</dbReference>
<dbReference type="PANTHER" id="PTHR43884">
    <property type="entry name" value="ACYL-COA DEHYDROGENASE"/>
    <property type="match status" value="1"/>
</dbReference>
<dbReference type="Gene3D" id="1.10.540.10">
    <property type="entry name" value="Acyl-CoA dehydrogenase/oxidase, N-terminal domain"/>
    <property type="match status" value="1"/>
</dbReference>
<dbReference type="InterPro" id="IPR023922">
    <property type="entry name" value="S04_starv_induced_SfnB"/>
</dbReference>
<dbReference type="InterPro" id="IPR036250">
    <property type="entry name" value="AcylCo_DH-like_C"/>
</dbReference>
<dbReference type="InterPro" id="IPR037069">
    <property type="entry name" value="AcylCoA_DH/ox_N_sf"/>
</dbReference>
<keyword evidence="5" id="KW-1185">Reference proteome</keyword>
<dbReference type="InterPro" id="IPR009100">
    <property type="entry name" value="AcylCoA_DH/oxidase_NM_dom_sf"/>
</dbReference>
<gene>
    <name evidence="4" type="ORF">MOC_4882</name>
</gene>
<feature type="domain" description="Acyl-CoA dehydrogenase/oxidase N-terminal" evidence="2">
    <location>
        <begin position="37"/>
        <end position="133"/>
    </location>
</feature>
<feature type="domain" description="Acyl-CoA dehydrogenase C-terminal" evidence="3">
    <location>
        <begin position="255"/>
        <end position="387"/>
    </location>
</feature>
<organism evidence="4 5">
    <name type="scientific">Methylobacterium oryzae CBMB20</name>
    <dbReference type="NCBI Taxonomy" id="693986"/>
    <lineage>
        <taxon>Bacteria</taxon>
        <taxon>Pseudomonadati</taxon>
        <taxon>Pseudomonadota</taxon>
        <taxon>Alphaproteobacteria</taxon>
        <taxon>Hyphomicrobiales</taxon>
        <taxon>Methylobacteriaceae</taxon>
        <taxon>Methylobacterium</taxon>
    </lineage>
</organism>
<evidence type="ECO:0000259" key="2">
    <source>
        <dbReference type="Pfam" id="PF02771"/>
    </source>
</evidence>
<dbReference type="RefSeq" id="WP_043759530.1">
    <property type="nucleotide sequence ID" value="NZ_CP003811.1"/>
</dbReference>
<dbReference type="eggNOG" id="COG1960">
    <property type="taxonomic scope" value="Bacteria"/>
</dbReference>
<name>A0A089NZ00_9HYPH</name>
<dbReference type="Pfam" id="PF02771">
    <property type="entry name" value="Acyl-CoA_dh_N"/>
    <property type="match status" value="1"/>
</dbReference>
<dbReference type="GO" id="GO:0008470">
    <property type="term" value="F:3-methylbutanoyl-CoA dehydrogenase activity"/>
    <property type="evidence" value="ECO:0007669"/>
    <property type="project" value="TreeGrafter"/>
</dbReference>
<evidence type="ECO:0000259" key="3">
    <source>
        <dbReference type="Pfam" id="PF08028"/>
    </source>
</evidence>
<dbReference type="SUPFAM" id="SSF56645">
    <property type="entry name" value="Acyl-CoA dehydrogenase NM domain-like"/>
    <property type="match status" value="1"/>
</dbReference>
<dbReference type="STRING" id="693986.MOC_4882"/>
<reference evidence="4 5" key="1">
    <citation type="journal article" date="2014" name="PLoS ONE">
        <title>Genome Information of Methylobacterium oryzae, a Plant-Probiotic Methylotroph in the Phyllosphere.</title>
        <authorList>
            <person name="Kwak M.J."/>
            <person name="Jeong H."/>
            <person name="Madhaiyan M."/>
            <person name="Lee Y."/>
            <person name="Sa T.M."/>
            <person name="Oh T.K."/>
            <person name="Kim J.F."/>
        </authorList>
    </citation>
    <scope>NUCLEOTIDE SEQUENCE [LARGE SCALE GENOMIC DNA]</scope>
    <source>
        <strain evidence="4 5">CBMB20</strain>
    </source>
</reference>
<dbReference type="KEGG" id="mor:MOC_4882"/>
<dbReference type="GO" id="GO:0006552">
    <property type="term" value="P:L-leucine catabolic process"/>
    <property type="evidence" value="ECO:0007669"/>
    <property type="project" value="TreeGrafter"/>
</dbReference>
<dbReference type="InterPro" id="IPR013786">
    <property type="entry name" value="AcylCoA_DH/ox_N"/>
</dbReference>
<protein>
    <submittedName>
        <fullName evidence="4">Acyl-CoA dehydrogenase type 2 domain-containing protein</fullName>
    </submittedName>
</protein>
<dbReference type="EMBL" id="CP003811">
    <property type="protein sequence ID" value="AIQ92637.1"/>
    <property type="molecule type" value="Genomic_DNA"/>
</dbReference>
<dbReference type="SUPFAM" id="SSF47203">
    <property type="entry name" value="Acyl-CoA dehydrogenase C-terminal domain-like"/>
    <property type="match status" value="1"/>
</dbReference>